<feature type="compositionally biased region" description="Acidic residues" evidence="2">
    <location>
        <begin position="97"/>
        <end position="114"/>
    </location>
</feature>
<reference evidence="3 4" key="1">
    <citation type="journal article" date="2021" name="Comput. Struct. Biotechnol. J.">
        <title>De novo genome assembly of the potent medicinal plant Rehmannia glutinosa using nanopore technology.</title>
        <authorList>
            <person name="Ma L."/>
            <person name="Dong C."/>
            <person name="Song C."/>
            <person name="Wang X."/>
            <person name="Zheng X."/>
            <person name="Niu Y."/>
            <person name="Chen S."/>
            <person name="Feng W."/>
        </authorList>
    </citation>
    <scope>NUCLEOTIDE SEQUENCE [LARGE SCALE GENOMIC DNA]</scope>
    <source>
        <strain evidence="3">DH-2019</strain>
    </source>
</reference>
<accession>A0ABR0XU80</accession>
<evidence type="ECO:0000313" key="3">
    <source>
        <dbReference type="EMBL" id="KAK6162653.1"/>
    </source>
</evidence>
<proteinExistence type="predicted"/>
<name>A0ABR0XU80_REHGL</name>
<feature type="compositionally biased region" description="Basic and acidic residues" evidence="2">
    <location>
        <begin position="62"/>
        <end position="72"/>
    </location>
</feature>
<organism evidence="3 4">
    <name type="scientific">Rehmannia glutinosa</name>
    <name type="common">Chinese foxglove</name>
    <dbReference type="NCBI Taxonomy" id="99300"/>
    <lineage>
        <taxon>Eukaryota</taxon>
        <taxon>Viridiplantae</taxon>
        <taxon>Streptophyta</taxon>
        <taxon>Embryophyta</taxon>
        <taxon>Tracheophyta</taxon>
        <taxon>Spermatophyta</taxon>
        <taxon>Magnoliopsida</taxon>
        <taxon>eudicotyledons</taxon>
        <taxon>Gunneridae</taxon>
        <taxon>Pentapetalae</taxon>
        <taxon>asterids</taxon>
        <taxon>lamiids</taxon>
        <taxon>Lamiales</taxon>
        <taxon>Orobanchaceae</taxon>
        <taxon>Rehmannieae</taxon>
        <taxon>Rehmannia</taxon>
    </lineage>
</organism>
<keyword evidence="4" id="KW-1185">Reference proteome</keyword>
<keyword evidence="1" id="KW-0175">Coiled coil</keyword>
<sequence length="387" mass="45226">MNLECFQYVSLLRDDNVQDIRGSSRQYNFESDNINEIRTNYKQYNFGGDNVHDVGGSSRQHNSRDDNVHDDNVNVGRMPKHSAHNHHNQEHINSEPSSDEENDYNDDDDNDGLENEMYNEQGRGDTSERTSASSSHIKCATRYVVRVHPIIPFFSTAYSEIPAYSFDLPLRRLYYDLEKGVLEKRIRKDCVKDFSVRTARRVYCVVERNTKLWKVECQHSMTCMEHETVPLTSMRMRSLLERNYHADAAGYWEGKYSRIATRLHLSQKHAQSLERVVCERHESTVDLHCEFKVQKMKMEEWDNEIKKLKEEINILREANHQANEKHLRLTHVNAQLRERAEQSEGLVDQHLQTIEHLNAVVHENEEALDGALETMAQMHGQIEALDN</sequence>
<protein>
    <submittedName>
        <fullName evidence="3">Uncharacterized protein</fullName>
    </submittedName>
</protein>
<evidence type="ECO:0000256" key="1">
    <source>
        <dbReference type="SAM" id="Coils"/>
    </source>
</evidence>
<evidence type="ECO:0000256" key="2">
    <source>
        <dbReference type="SAM" id="MobiDB-lite"/>
    </source>
</evidence>
<evidence type="ECO:0000313" key="4">
    <source>
        <dbReference type="Proteomes" id="UP001318860"/>
    </source>
</evidence>
<feature type="region of interest" description="Disordered" evidence="2">
    <location>
        <begin position="48"/>
        <end position="133"/>
    </location>
</feature>
<dbReference type="Proteomes" id="UP001318860">
    <property type="component" value="Unassembled WGS sequence"/>
</dbReference>
<comment type="caution">
    <text evidence="3">The sequence shown here is derived from an EMBL/GenBank/DDBJ whole genome shotgun (WGS) entry which is preliminary data.</text>
</comment>
<dbReference type="EMBL" id="JABTTQ020000002">
    <property type="protein sequence ID" value="KAK6162653.1"/>
    <property type="molecule type" value="Genomic_DNA"/>
</dbReference>
<feature type="coiled-coil region" evidence="1">
    <location>
        <begin position="291"/>
        <end position="353"/>
    </location>
</feature>
<gene>
    <name evidence="3" type="ORF">DH2020_002494</name>
</gene>